<dbReference type="Proteomes" id="UP000011761">
    <property type="component" value="Unassembled WGS sequence"/>
</dbReference>
<evidence type="ECO:0000313" key="1">
    <source>
        <dbReference type="EMBL" id="EMD00924.1"/>
    </source>
</evidence>
<dbReference type="AlphaFoldDB" id="M2N9P8"/>
<evidence type="ECO:0000313" key="2">
    <source>
        <dbReference type="Proteomes" id="UP000011761"/>
    </source>
</evidence>
<reference evidence="1 2" key="1">
    <citation type="journal article" date="2012" name="PLoS Pathog.">
        <title>Diverse lifestyles and strategies of plant pathogenesis encoded in the genomes of eighteen Dothideomycetes fungi.</title>
        <authorList>
            <person name="Ohm R.A."/>
            <person name="Feau N."/>
            <person name="Henrissat B."/>
            <person name="Schoch C.L."/>
            <person name="Horwitz B.A."/>
            <person name="Barry K.W."/>
            <person name="Condon B.J."/>
            <person name="Copeland A.C."/>
            <person name="Dhillon B."/>
            <person name="Glaser F."/>
            <person name="Hesse C.N."/>
            <person name="Kosti I."/>
            <person name="LaButti K."/>
            <person name="Lindquist E.A."/>
            <person name="Lucas S."/>
            <person name="Salamov A.A."/>
            <person name="Bradshaw R.E."/>
            <person name="Ciuffetti L."/>
            <person name="Hamelin R.C."/>
            <person name="Kema G.H.J."/>
            <person name="Lawrence C."/>
            <person name="Scott J.A."/>
            <person name="Spatafora J.W."/>
            <person name="Turgeon B.G."/>
            <person name="de Wit P.J.G.M."/>
            <person name="Zhong S."/>
            <person name="Goodwin S.B."/>
            <person name="Grigoriev I.V."/>
        </authorList>
    </citation>
    <scope>NUCLEOTIDE SEQUENCE [LARGE SCALE GENOMIC DNA]</scope>
    <source>
        <strain evidence="1 2">UAMH 10762</strain>
    </source>
</reference>
<dbReference type="EMBL" id="KB445550">
    <property type="protein sequence ID" value="EMD00924.1"/>
    <property type="molecule type" value="Genomic_DNA"/>
</dbReference>
<organism evidence="1 2">
    <name type="scientific">Baudoinia panamericana (strain UAMH 10762)</name>
    <name type="common">Angels' share fungus</name>
    <name type="synonym">Baudoinia compniacensis (strain UAMH 10762)</name>
    <dbReference type="NCBI Taxonomy" id="717646"/>
    <lineage>
        <taxon>Eukaryota</taxon>
        <taxon>Fungi</taxon>
        <taxon>Dikarya</taxon>
        <taxon>Ascomycota</taxon>
        <taxon>Pezizomycotina</taxon>
        <taxon>Dothideomycetes</taxon>
        <taxon>Dothideomycetidae</taxon>
        <taxon>Mycosphaerellales</taxon>
        <taxon>Teratosphaeriaceae</taxon>
        <taxon>Baudoinia</taxon>
    </lineage>
</organism>
<accession>M2N9P8</accession>
<dbReference type="RefSeq" id="XP_007672108.1">
    <property type="nucleotide sequence ID" value="XM_007673918.1"/>
</dbReference>
<dbReference type="HOGENOM" id="CLU_2922254_0_0_1"/>
<protein>
    <submittedName>
        <fullName evidence="1">Uncharacterized protein</fullName>
    </submittedName>
</protein>
<dbReference type="KEGG" id="bcom:BAUCODRAFT_189816"/>
<keyword evidence="2" id="KW-1185">Reference proteome</keyword>
<sequence>MWQGGSGWGEEHAGPLFSYWTRQMSVLLRRCDQHGANRGACFVLGTKVGSFPSLDAHEPLS</sequence>
<dbReference type="GeneID" id="19109561"/>
<name>M2N9P8_BAUPA</name>
<proteinExistence type="predicted"/>
<gene>
    <name evidence="1" type="ORF">BAUCODRAFT_189816</name>
</gene>